<dbReference type="Gene3D" id="3.30.230.10">
    <property type="match status" value="1"/>
</dbReference>
<name>A0A812VYM5_SYMPI</name>
<dbReference type="GO" id="GO:0005524">
    <property type="term" value="F:ATP binding"/>
    <property type="evidence" value="ECO:0007669"/>
    <property type="project" value="UniProtKB-KW"/>
</dbReference>
<dbReference type="SUPFAM" id="SSF55060">
    <property type="entry name" value="GHMP Kinase, C-terminal domain"/>
    <property type="match status" value="1"/>
</dbReference>
<evidence type="ECO:0000256" key="2">
    <source>
        <dbReference type="ARBA" id="ARBA00022679"/>
    </source>
</evidence>
<keyword evidence="1" id="KW-0028">Amino-acid biosynthesis</keyword>
<dbReference type="PRINTS" id="PR00958">
    <property type="entry name" value="HOMSERKINASE"/>
</dbReference>
<evidence type="ECO:0000256" key="4">
    <source>
        <dbReference type="ARBA" id="ARBA00022777"/>
    </source>
</evidence>
<dbReference type="GO" id="GO:0016301">
    <property type="term" value="F:kinase activity"/>
    <property type="evidence" value="ECO:0007669"/>
    <property type="project" value="UniProtKB-KW"/>
</dbReference>
<dbReference type="AlphaFoldDB" id="A0A812VYM5"/>
<dbReference type="EMBL" id="CAJNIZ010043415">
    <property type="protein sequence ID" value="CAE7659596.1"/>
    <property type="molecule type" value="Genomic_DNA"/>
</dbReference>
<gene>
    <name evidence="6" type="primary">thrB</name>
    <name evidence="6" type="ORF">SPIL2461_LOCUS17846</name>
</gene>
<dbReference type="SUPFAM" id="SSF54211">
    <property type="entry name" value="Ribosomal protein S5 domain 2-like"/>
    <property type="match status" value="1"/>
</dbReference>
<comment type="caution">
    <text evidence="6">The sequence shown here is derived from an EMBL/GenBank/DDBJ whole genome shotgun (WGS) entry which is preliminary data.</text>
</comment>
<dbReference type="InterPro" id="IPR014721">
    <property type="entry name" value="Ribsml_uS5_D2-typ_fold_subgr"/>
</dbReference>
<dbReference type="Gene3D" id="3.30.70.890">
    <property type="entry name" value="GHMP kinase, C-terminal domain"/>
    <property type="match status" value="1"/>
</dbReference>
<evidence type="ECO:0000313" key="7">
    <source>
        <dbReference type="Proteomes" id="UP000649617"/>
    </source>
</evidence>
<keyword evidence="5" id="KW-0067">ATP-binding</keyword>
<dbReference type="GO" id="GO:0008652">
    <property type="term" value="P:amino acid biosynthetic process"/>
    <property type="evidence" value="ECO:0007669"/>
    <property type="project" value="UniProtKB-KW"/>
</dbReference>
<keyword evidence="2" id="KW-0808">Transferase</keyword>
<dbReference type="PANTHER" id="PTHR20861:SF1">
    <property type="entry name" value="HOMOSERINE KINASE"/>
    <property type="match status" value="1"/>
</dbReference>
<evidence type="ECO:0000256" key="1">
    <source>
        <dbReference type="ARBA" id="ARBA00022605"/>
    </source>
</evidence>
<organism evidence="6 7">
    <name type="scientific">Symbiodinium pilosum</name>
    <name type="common">Dinoflagellate</name>
    <dbReference type="NCBI Taxonomy" id="2952"/>
    <lineage>
        <taxon>Eukaryota</taxon>
        <taxon>Sar</taxon>
        <taxon>Alveolata</taxon>
        <taxon>Dinophyceae</taxon>
        <taxon>Suessiales</taxon>
        <taxon>Symbiodiniaceae</taxon>
        <taxon>Symbiodinium</taxon>
    </lineage>
</organism>
<evidence type="ECO:0000256" key="5">
    <source>
        <dbReference type="ARBA" id="ARBA00022840"/>
    </source>
</evidence>
<keyword evidence="4" id="KW-0418">Kinase</keyword>
<evidence type="ECO:0000256" key="3">
    <source>
        <dbReference type="ARBA" id="ARBA00022741"/>
    </source>
</evidence>
<reference evidence="6" key="1">
    <citation type="submission" date="2021-02" db="EMBL/GenBank/DDBJ databases">
        <authorList>
            <person name="Dougan E. K."/>
            <person name="Rhodes N."/>
            <person name="Thang M."/>
            <person name="Chan C."/>
        </authorList>
    </citation>
    <scope>NUCLEOTIDE SEQUENCE</scope>
</reference>
<dbReference type="OrthoDB" id="195231at2759"/>
<keyword evidence="3" id="KW-0547">Nucleotide-binding</keyword>
<keyword evidence="7" id="KW-1185">Reference proteome</keyword>
<accession>A0A812VYM5</accession>
<dbReference type="PANTHER" id="PTHR20861">
    <property type="entry name" value="HOMOSERINE/4-DIPHOSPHOCYTIDYL-2-C-METHYL-D-ERYTHRITOL KINASE"/>
    <property type="match status" value="1"/>
</dbReference>
<dbReference type="InterPro" id="IPR020568">
    <property type="entry name" value="Ribosomal_Su5_D2-typ_SF"/>
</dbReference>
<evidence type="ECO:0000313" key="6">
    <source>
        <dbReference type="EMBL" id="CAE7659596.1"/>
    </source>
</evidence>
<proteinExistence type="predicted"/>
<dbReference type="Proteomes" id="UP000649617">
    <property type="component" value="Unassembled WGS sequence"/>
</dbReference>
<sequence length="402" mass="42265">MSAAYGSPGGGNGLMPEVVSFAQKYGLAVPAQEELQKLMHASVALAQRRVTVSVPATVANLGPGLETVGLAVDIWDEFTLEFSDHFNVELRGSDIAEVPRTEANLVVQGAVAAFKVAGRACPSLRFICEHRIPFNKGLGAASASFVGGFLAASVLCAEELRQLSPRAEEQEVVRTRSGTFADGVPCETSNVDALLQATIERGWNPGNVCPAIYGALQIGIATACGTRSHRVPIPNGLVLCLFVPDAKEEGKGLEVDTVERRNAIFNVGRSALLINCFATQDFAKFQKASEDFLAMPTILEKFPHIRAVSQAALAAGASGACACGYGPAVMALIQGRTGDVLAQSASNQLEQNVAKAMLTAGEECLVNGQILIAKPVDVGAHVVAQKSALGPSDEKSRIVYFQ</sequence>
<dbReference type="InterPro" id="IPR036554">
    <property type="entry name" value="GHMP_kinase_C_sf"/>
</dbReference>
<protein>
    <submittedName>
        <fullName evidence="6">ThrB protein</fullName>
    </submittedName>
</protein>